<dbReference type="GO" id="GO:0010971">
    <property type="term" value="P:positive regulation of G2/M transition of mitotic cell cycle"/>
    <property type="evidence" value="ECO:0007669"/>
    <property type="project" value="TreeGrafter"/>
</dbReference>
<dbReference type="InterPro" id="IPR036873">
    <property type="entry name" value="Rhodanese-like_dom_sf"/>
</dbReference>
<protein>
    <recommendedName>
        <fullName evidence="2">protein-tyrosine-phosphatase</fullName>
        <ecNumber evidence="2">3.1.3.48</ecNumber>
    </recommendedName>
</protein>
<comment type="similarity">
    <text evidence="1">Belongs to the MPI phosphatase family.</text>
</comment>
<dbReference type="SMART" id="SM00450">
    <property type="entry name" value="RHOD"/>
    <property type="match status" value="1"/>
</dbReference>
<keyword evidence="5" id="KW-0378">Hydrolase</keyword>
<evidence type="ECO:0000256" key="4">
    <source>
        <dbReference type="ARBA" id="ARBA00022776"/>
    </source>
</evidence>
<keyword evidence="6" id="KW-0904">Protein phosphatase</keyword>
<evidence type="ECO:0000256" key="3">
    <source>
        <dbReference type="ARBA" id="ARBA00022618"/>
    </source>
</evidence>
<dbReference type="InterPro" id="IPR000751">
    <property type="entry name" value="MPI_Phosphatase"/>
</dbReference>
<feature type="region of interest" description="Disordered" evidence="9">
    <location>
        <begin position="151"/>
        <end position="194"/>
    </location>
</feature>
<proteinExistence type="inferred from homology"/>
<evidence type="ECO:0000256" key="5">
    <source>
        <dbReference type="ARBA" id="ARBA00022801"/>
    </source>
</evidence>
<dbReference type="GO" id="GO:0000086">
    <property type="term" value="P:G2/M transition of mitotic cell cycle"/>
    <property type="evidence" value="ECO:0007669"/>
    <property type="project" value="TreeGrafter"/>
</dbReference>
<comment type="catalytic activity">
    <reaction evidence="8">
        <text>O-phospho-L-tyrosyl-[protein] + H2O = L-tyrosyl-[protein] + phosphate</text>
        <dbReference type="Rhea" id="RHEA:10684"/>
        <dbReference type="Rhea" id="RHEA-COMP:10136"/>
        <dbReference type="Rhea" id="RHEA-COMP:20101"/>
        <dbReference type="ChEBI" id="CHEBI:15377"/>
        <dbReference type="ChEBI" id="CHEBI:43474"/>
        <dbReference type="ChEBI" id="CHEBI:46858"/>
        <dbReference type="ChEBI" id="CHEBI:61978"/>
        <dbReference type="EC" id="3.1.3.48"/>
    </reaction>
</comment>
<keyword evidence="4" id="KW-0498">Mitosis</keyword>
<evidence type="ECO:0000256" key="2">
    <source>
        <dbReference type="ARBA" id="ARBA00013064"/>
    </source>
</evidence>
<dbReference type="FunFam" id="3.40.250.10:FF:000021">
    <property type="entry name" value="M-phase inducer phosphatase cdc-25.2"/>
    <property type="match status" value="1"/>
</dbReference>
<dbReference type="GO" id="GO:0004725">
    <property type="term" value="F:protein tyrosine phosphatase activity"/>
    <property type="evidence" value="ECO:0007669"/>
    <property type="project" value="UniProtKB-EC"/>
</dbReference>
<dbReference type="EC" id="3.1.3.48" evidence="2"/>
<dbReference type="Pfam" id="PF00581">
    <property type="entry name" value="Rhodanese"/>
    <property type="match status" value="1"/>
</dbReference>
<sequence>MNLSRNFTLFEKRLRKTQQSQKQKTLPLQSNYDLETIENFLNDPLQDQIHDCFDQQFSGNGKTQEKTNKMIQNFKKHHSSNWLQCGVSPNQMMEEEEDGSENEYEQDFEEFNGRVSLTPNKINNMQSLFSPFLKNNTFETEEFAIIEEKEMEGITTTEEEEEEEEEEETNNNLDLEQGAEEEEEERKHNSNKFKVKNNYLSTSIKSPDELKMINKHHLLKSPSVGDIDKLSPTQILMNRRSKYSKNKKHLRSNINRGMSFTEQQFGFESKDIEQSLTKFLNENDSTKENSPKFEIHSNKQMPPFQRRIQRCNSVCLSKSINILNQKAFNETKPILPTNHGKPFDLNTISSETMCDLLKGKYKSLFDHVIVIDCRFNFEFEGGHIKGAKNWNAPKVIFPKLFCEGIKKKACLVFHCEFSQNRGPAMCRLIRKTDRQINQYPNLFYPQCYVLEGGYRKFFNSSGKAQSFCYPQRYQEMKDKKFRKQLGSSTKNRKKDLRDHKNKNILTLNDIINWYTDGINNKKIQDNTNILKPICHNNQKNNQLQQQKHKNQFSKLKNKSIFNNSKSRARSRSGMNFKFKSRIVNHN</sequence>
<name>A0AAV7YH28_9EUKA</name>
<evidence type="ECO:0000259" key="10">
    <source>
        <dbReference type="PROSITE" id="PS50206"/>
    </source>
</evidence>
<dbReference type="InterPro" id="IPR001763">
    <property type="entry name" value="Rhodanese-like_dom"/>
</dbReference>
<evidence type="ECO:0000313" key="12">
    <source>
        <dbReference type="Proteomes" id="UP001146793"/>
    </source>
</evidence>
<dbReference type="PANTHER" id="PTHR10828:SF17">
    <property type="entry name" value="PROTEIN-TYROSINE-PHOSPHATASE"/>
    <property type="match status" value="1"/>
</dbReference>
<comment type="caution">
    <text evidence="11">The sequence shown here is derived from an EMBL/GenBank/DDBJ whole genome shotgun (WGS) entry which is preliminary data.</text>
</comment>
<keyword evidence="3" id="KW-0132">Cell division</keyword>
<keyword evidence="7" id="KW-0131">Cell cycle</keyword>
<evidence type="ECO:0000256" key="9">
    <source>
        <dbReference type="SAM" id="MobiDB-lite"/>
    </source>
</evidence>
<dbReference type="GO" id="GO:0005634">
    <property type="term" value="C:nucleus"/>
    <property type="evidence" value="ECO:0007669"/>
    <property type="project" value="TreeGrafter"/>
</dbReference>
<dbReference type="PANTHER" id="PTHR10828">
    <property type="entry name" value="M-PHASE INDUCER PHOSPHATASE DUAL SPECIFICITY PHOSPHATASE CDC25"/>
    <property type="match status" value="1"/>
</dbReference>
<reference evidence="11" key="1">
    <citation type="submission" date="2022-08" db="EMBL/GenBank/DDBJ databases">
        <title>Novel sulphate-reducing endosymbionts in the free-living metamonad Anaeramoeba.</title>
        <authorList>
            <person name="Jerlstrom-Hultqvist J."/>
            <person name="Cepicka I."/>
            <person name="Gallot-Lavallee L."/>
            <person name="Salas-Leiva D."/>
            <person name="Curtis B.A."/>
            <person name="Zahonova K."/>
            <person name="Pipaliya S."/>
            <person name="Dacks J."/>
            <person name="Roger A.J."/>
        </authorList>
    </citation>
    <scope>NUCLEOTIDE SEQUENCE</scope>
    <source>
        <strain evidence="11">Busselton2</strain>
    </source>
</reference>
<evidence type="ECO:0000256" key="8">
    <source>
        <dbReference type="ARBA" id="ARBA00051722"/>
    </source>
</evidence>
<dbReference type="SUPFAM" id="SSF52821">
    <property type="entry name" value="Rhodanese/Cell cycle control phosphatase"/>
    <property type="match status" value="1"/>
</dbReference>
<gene>
    <name evidence="11" type="ORF">M0812_26842</name>
</gene>
<evidence type="ECO:0000256" key="7">
    <source>
        <dbReference type="ARBA" id="ARBA00023306"/>
    </source>
</evidence>
<dbReference type="GO" id="GO:0110032">
    <property type="term" value="P:positive regulation of G2/MI transition of meiotic cell cycle"/>
    <property type="evidence" value="ECO:0007669"/>
    <property type="project" value="TreeGrafter"/>
</dbReference>
<evidence type="ECO:0000256" key="6">
    <source>
        <dbReference type="ARBA" id="ARBA00022912"/>
    </source>
</evidence>
<dbReference type="PROSITE" id="PS50206">
    <property type="entry name" value="RHODANESE_3"/>
    <property type="match status" value="1"/>
</dbReference>
<dbReference type="EMBL" id="JANTQA010000063">
    <property type="protein sequence ID" value="KAJ3427262.1"/>
    <property type="molecule type" value="Genomic_DNA"/>
</dbReference>
<dbReference type="GO" id="GO:0051301">
    <property type="term" value="P:cell division"/>
    <property type="evidence" value="ECO:0007669"/>
    <property type="project" value="UniProtKB-KW"/>
</dbReference>
<dbReference type="Proteomes" id="UP001146793">
    <property type="component" value="Unassembled WGS sequence"/>
</dbReference>
<dbReference type="AlphaFoldDB" id="A0AAV7YH28"/>
<feature type="compositionally biased region" description="Acidic residues" evidence="9">
    <location>
        <begin position="157"/>
        <end position="169"/>
    </location>
</feature>
<feature type="domain" description="Rhodanese" evidence="10">
    <location>
        <begin position="364"/>
        <end position="466"/>
    </location>
</feature>
<accession>A0AAV7YH28</accession>
<evidence type="ECO:0000313" key="11">
    <source>
        <dbReference type="EMBL" id="KAJ3427262.1"/>
    </source>
</evidence>
<dbReference type="Gene3D" id="3.40.250.10">
    <property type="entry name" value="Rhodanese-like domain"/>
    <property type="match status" value="1"/>
</dbReference>
<dbReference type="GO" id="GO:0005737">
    <property type="term" value="C:cytoplasm"/>
    <property type="evidence" value="ECO:0007669"/>
    <property type="project" value="TreeGrafter"/>
</dbReference>
<evidence type="ECO:0000256" key="1">
    <source>
        <dbReference type="ARBA" id="ARBA00011065"/>
    </source>
</evidence>
<dbReference type="PRINTS" id="PR00716">
    <property type="entry name" value="MPIPHPHTASE"/>
</dbReference>
<organism evidence="11 12">
    <name type="scientific">Anaeramoeba flamelloides</name>
    <dbReference type="NCBI Taxonomy" id="1746091"/>
    <lineage>
        <taxon>Eukaryota</taxon>
        <taxon>Metamonada</taxon>
        <taxon>Anaeramoebidae</taxon>
        <taxon>Anaeramoeba</taxon>
    </lineage>
</organism>